<dbReference type="GO" id="GO:0005615">
    <property type="term" value="C:extracellular space"/>
    <property type="evidence" value="ECO:0007669"/>
    <property type="project" value="InterPro"/>
</dbReference>
<dbReference type="Pfam" id="PF00079">
    <property type="entry name" value="Serpin"/>
    <property type="match status" value="1"/>
</dbReference>
<name>A0A443S8R7_9ACAR</name>
<evidence type="ECO:0000259" key="6">
    <source>
        <dbReference type="SMART" id="SM00093"/>
    </source>
</evidence>
<keyword evidence="8" id="KW-1185">Reference proteome</keyword>
<proteinExistence type="inferred from homology"/>
<dbReference type="PANTHER" id="PTHR11461:SF211">
    <property type="entry name" value="GH10112P-RELATED"/>
    <property type="match status" value="1"/>
</dbReference>
<gene>
    <name evidence="7" type="ORF">B4U80_01877</name>
</gene>
<evidence type="ECO:0000256" key="2">
    <source>
        <dbReference type="ARBA" id="ARBA00022690"/>
    </source>
</evidence>
<comment type="similarity">
    <text evidence="1 5">Belongs to the serpin family.</text>
</comment>
<evidence type="ECO:0000256" key="1">
    <source>
        <dbReference type="ARBA" id="ARBA00009500"/>
    </source>
</evidence>
<dbReference type="STRING" id="299467.A0A443S8R7"/>
<dbReference type="SUPFAM" id="SSF56574">
    <property type="entry name" value="Serpins"/>
    <property type="match status" value="1"/>
</dbReference>
<dbReference type="Gene3D" id="3.30.497.10">
    <property type="entry name" value="Antithrombin, subunit I, domain 2"/>
    <property type="match status" value="1"/>
</dbReference>
<sequence length="311" mass="35381">MLFFLQSAITEFKLNFGRKQGFRNITVEYANLMLMSKNFQINQSYIDALKVDYLASVGTEDFANDGEKIMNKVNTFVKERTHNLITKILNEPLNADTIMFLLNSIYIKAFWEKPFSKGFTINADFDNFDKTKSNVKYLTQEKSHRFIDDKEHNVKIIEMNYLGNASMIIVLPNEKEGLKRVIENISMKQIESIKSHAKQTHISVKIPKLKYEFGIDLKTILPKMGLTLPFTKPDFSEIAEGIKISEAKHKAMIAVDEAGTVAAAVTTIELVPESLFVGPKFIANHPFLYIIRDKQNGVNLFVGVANKLESL</sequence>
<evidence type="ECO:0000313" key="8">
    <source>
        <dbReference type="Proteomes" id="UP000288716"/>
    </source>
</evidence>
<dbReference type="GO" id="GO:0004867">
    <property type="term" value="F:serine-type endopeptidase inhibitor activity"/>
    <property type="evidence" value="ECO:0007669"/>
    <property type="project" value="UniProtKB-KW"/>
</dbReference>
<dbReference type="InterPro" id="IPR042185">
    <property type="entry name" value="Serpin_sf_2"/>
</dbReference>
<dbReference type="InterPro" id="IPR036186">
    <property type="entry name" value="Serpin_sf"/>
</dbReference>
<dbReference type="Proteomes" id="UP000288716">
    <property type="component" value="Unassembled WGS sequence"/>
</dbReference>
<dbReference type="InterPro" id="IPR000215">
    <property type="entry name" value="Serpin_fam"/>
</dbReference>
<comment type="caution">
    <text evidence="7">The sequence shown here is derived from an EMBL/GenBank/DDBJ whole genome shotgun (WGS) entry which is preliminary data.</text>
</comment>
<evidence type="ECO:0000256" key="5">
    <source>
        <dbReference type="RuleBase" id="RU000411"/>
    </source>
</evidence>
<keyword evidence="3" id="KW-0722">Serine protease inhibitor</keyword>
<keyword evidence="4" id="KW-0325">Glycoprotein</keyword>
<dbReference type="EMBL" id="NCKV01005693">
    <property type="protein sequence ID" value="RWS23907.1"/>
    <property type="molecule type" value="Genomic_DNA"/>
</dbReference>
<evidence type="ECO:0000313" key="7">
    <source>
        <dbReference type="EMBL" id="RWS23907.1"/>
    </source>
</evidence>
<dbReference type="PROSITE" id="PS00284">
    <property type="entry name" value="SERPIN"/>
    <property type="match status" value="1"/>
</dbReference>
<dbReference type="InterPro" id="IPR042178">
    <property type="entry name" value="Serpin_sf_1"/>
</dbReference>
<organism evidence="7 8">
    <name type="scientific">Leptotrombidium deliense</name>
    <dbReference type="NCBI Taxonomy" id="299467"/>
    <lineage>
        <taxon>Eukaryota</taxon>
        <taxon>Metazoa</taxon>
        <taxon>Ecdysozoa</taxon>
        <taxon>Arthropoda</taxon>
        <taxon>Chelicerata</taxon>
        <taxon>Arachnida</taxon>
        <taxon>Acari</taxon>
        <taxon>Acariformes</taxon>
        <taxon>Trombidiformes</taxon>
        <taxon>Prostigmata</taxon>
        <taxon>Anystina</taxon>
        <taxon>Parasitengona</taxon>
        <taxon>Trombiculoidea</taxon>
        <taxon>Trombiculidae</taxon>
        <taxon>Leptotrombidium</taxon>
    </lineage>
</organism>
<dbReference type="AlphaFoldDB" id="A0A443S8R7"/>
<dbReference type="OrthoDB" id="47207at2759"/>
<dbReference type="InterPro" id="IPR023796">
    <property type="entry name" value="Serpin_dom"/>
</dbReference>
<dbReference type="PANTHER" id="PTHR11461">
    <property type="entry name" value="SERINE PROTEASE INHIBITOR, SERPIN"/>
    <property type="match status" value="1"/>
</dbReference>
<dbReference type="VEuPathDB" id="VectorBase:LDEU008133"/>
<dbReference type="InterPro" id="IPR023795">
    <property type="entry name" value="Serpin_CS"/>
</dbReference>
<reference evidence="7 8" key="1">
    <citation type="journal article" date="2018" name="Gigascience">
        <title>Genomes of trombidid mites reveal novel predicted allergens and laterally-transferred genes associated with secondary metabolism.</title>
        <authorList>
            <person name="Dong X."/>
            <person name="Chaisiri K."/>
            <person name="Xia D."/>
            <person name="Armstrong S.D."/>
            <person name="Fang Y."/>
            <person name="Donnelly M.J."/>
            <person name="Kadowaki T."/>
            <person name="McGarry J.W."/>
            <person name="Darby A.C."/>
            <person name="Makepeace B.L."/>
        </authorList>
    </citation>
    <scope>NUCLEOTIDE SEQUENCE [LARGE SCALE GENOMIC DNA]</scope>
    <source>
        <strain evidence="7">UoL-UT</strain>
    </source>
</reference>
<evidence type="ECO:0000256" key="3">
    <source>
        <dbReference type="ARBA" id="ARBA00022900"/>
    </source>
</evidence>
<protein>
    <submittedName>
        <fullName evidence="7">Leukocyte elastase inhibitor-like protein</fullName>
    </submittedName>
</protein>
<evidence type="ECO:0000256" key="4">
    <source>
        <dbReference type="ARBA" id="ARBA00023180"/>
    </source>
</evidence>
<dbReference type="SMART" id="SM00093">
    <property type="entry name" value="SERPIN"/>
    <property type="match status" value="1"/>
</dbReference>
<accession>A0A443S8R7</accession>
<dbReference type="Gene3D" id="2.30.39.10">
    <property type="entry name" value="Alpha-1-antitrypsin, domain 1"/>
    <property type="match status" value="1"/>
</dbReference>
<feature type="domain" description="Serpin" evidence="6">
    <location>
        <begin position="1"/>
        <end position="307"/>
    </location>
</feature>
<keyword evidence="2" id="KW-0646">Protease inhibitor</keyword>